<feature type="non-terminal residue" evidence="9">
    <location>
        <position position="1"/>
    </location>
</feature>
<sequence>VYSDDSSPDDNVRGGAIAADAKIDTDAADAEPQAINDDVAGFTDWREELRERLKRIRARREEEKLTKGRKDNELEVIEDSEESDAEEIEIEGYTAAIKLNSESVPDEDEPEKGTDSAATDDINPTKEDGAVRIDEPVGTAADFIAQLVDDDPEPISDVQAGNVEAVTTQSAKLDERPAADNATKENDLFSEIESVEAVADPGPAEEMTEAADKSEDDHSSSDWVKVELGDDDASEVSTDEVLGNDVDLDSVIKPDLADLDELASTEGNSLPEFTFDEVTPTPQGTAPQLDLPVTNPGNNHELEWDEEIVELTTITSSAGPLGERAAAALCDLLILTAIGVALVGTASSGTGLSFRQVLVEEMLGIGLAWTIFIIGYSVFFVGSCGQTIGRMVMHLRVVGNDQFSVGFNRASIRLSLWVLSALPLLAGMLPALRDPERRGLHDRLSRTRVVKA</sequence>
<comment type="subcellular location">
    <subcellularLocation>
        <location evidence="1">Cell membrane</location>
        <topology evidence="1">Multi-pass membrane protein</topology>
    </subcellularLocation>
</comment>
<feature type="compositionally biased region" description="Basic and acidic residues" evidence="6">
    <location>
        <begin position="123"/>
        <end position="135"/>
    </location>
</feature>
<gene>
    <name evidence="9" type="ORF">METZ01_LOCUS42738</name>
</gene>
<feature type="compositionally biased region" description="Basic and acidic residues" evidence="6">
    <location>
        <begin position="172"/>
        <end position="187"/>
    </location>
</feature>
<organism evidence="9">
    <name type="scientific">marine metagenome</name>
    <dbReference type="NCBI Taxonomy" id="408172"/>
    <lineage>
        <taxon>unclassified sequences</taxon>
        <taxon>metagenomes</taxon>
        <taxon>ecological metagenomes</taxon>
    </lineage>
</organism>
<keyword evidence="2" id="KW-1003">Cell membrane</keyword>
<keyword evidence="5 7" id="KW-0472">Membrane</keyword>
<feature type="compositionally biased region" description="Basic and acidic residues" evidence="6">
    <location>
        <begin position="60"/>
        <end position="73"/>
    </location>
</feature>
<feature type="transmembrane region" description="Helical" evidence="7">
    <location>
        <begin position="366"/>
        <end position="388"/>
    </location>
</feature>
<feature type="compositionally biased region" description="Acidic residues" evidence="6">
    <location>
        <begin position="74"/>
        <end position="90"/>
    </location>
</feature>
<dbReference type="EMBL" id="UINC01001848">
    <property type="protein sequence ID" value="SUZ89884.1"/>
    <property type="molecule type" value="Genomic_DNA"/>
</dbReference>
<keyword evidence="4 7" id="KW-1133">Transmembrane helix</keyword>
<evidence type="ECO:0000256" key="1">
    <source>
        <dbReference type="ARBA" id="ARBA00004651"/>
    </source>
</evidence>
<evidence type="ECO:0000259" key="8">
    <source>
        <dbReference type="Pfam" id="PF06271"/>
    </source>
</evidence>
<feature type="region of interest" description="Disordered" evidence="6">
    <location>
        <begin position="60"/>
        <end position="136"/>
    </location>
</feature>
<reference evidence="9" key="1">
    <citation type="submission" date="2018-05" db="EMBL/GenBank/DDBJ databases">
        <authorList>
            <person name="Lanie J.A."/>
            <person name="Ng W.-L."/>
            <person name="Kazmierczak K.M."/>
            <person name="Andrzejewski T.M."/>
            <person name="Davidsen T.M."/>
            <person name="Wayne K.J."/>
            <person name="Tettelin H."/>
            <person name="Glass J.I."/>
            <person name="Rusch D."/>
            <person name="Podicherti R."/>
            <person name="Tsui H.-C.T."/>
            <person name="Winkler M.E."/>
        </authorList>
    </citation>
    <scope>NUCLEOTIDE SEQUENCE</scope>
</reference>
<evidence type="ECO:0000313" key="9">
    <source>
        <dbReference type="EMBL" id="SUZ89884.1"/>
    </source>
</evidence>
<dbReference type="GO" id="GO:0005886">
    <property type="term" value="C:plasma membrane"/>
    <property type="evidence" value="ECO:0007669"/>
    <property type="project" value="UniProtKB-SubCell"/>
</dbReference>
<evidence type="ECO:0000256" key="7">
    <source>
        <dbReference type="SAM" id="Phobius"/>
    </source>
</evidence>
<dbReference type="InterPro" id="IPR051791">
    <property type="entry name" value="Pra-immunoreactive"/>
</dbReference>
<dbReference type="Pfam" id="PF06271">
    <property type="entry name" value="RDD"/>
    <property type="match status" value="1"/>
</dbReference>
<feature type="region of interest" description="Disordered" evidence="6">
    <location>
        <begin position="23"/>
        <end position="42"/>
    </location>
</feature>
<keyword evidence="3 7" id="KW-0812">Transmembrane</keyword>
<dbReference type="PANTHER" id="PTHR36115:SF6">
    <property type="entry name" value="PROLINE-RICH ANTIGEN HOMOLOG"/>
    <property type="match status" value="1"/>
</dbReference>
<evidence type="ECO:0000256" key="2">
    <source>
        <dbReference type="ARBA" id="ARBA00022475"/>
    </source>
</evidence>
<evidence type="ECO:0000256" key="3">
    <source>
        <dbReference type="ARBA" id="ARBA00022692"/>
    </source>
</evidence>
<feature type="region of interest" description="Disordered" evidence="6">
    <location>
        <begin position="167"/>
        <end position="222"/>
    </location>
</feature>
<proteinExistence type="predicted"/>
<dbReference type="AlphaFoldDB" id="A0A381RF65"/>
<feature type="compositionally biased region" description="Basic and acidic residues" evidence="6">
    <location>
        <begin position="210"/>
        <end position="222"/>
    </location>
</feature>
<feature type="domain" description="RDD" evidence="8">
    <location>
        <begin position="320"/>
        <end position="445"/>
    </location>
</feature>
<feature type="transmembrane region" description="Helical" evidence="7">
    <location>
        <begin position="332"/>
        <end position="354"/>
    </location>
</feature>
<dbReference type="InterPro" id="IPR010432">
    <property type="entry name" value="RDD"/>
</dbReference>
<evidence type="ECO:0000256" key="6">
    <source>
        <dbReference type="SAM" id="MobiDB-lite"/>
    </source>
</evidence>
<dbReference type="PANTHER" id="PTHR36115">
    <property type="entry name" value="PROLINE-RICH ANTIGEN HOMOLOG-RELATED"/>
    <property type="match status" value="1"/>
</dbReference>
<protein>
    <recommendedName>
        <fullName evidence="8">RDD domain-containing protein</fullName>
    </recommendedName>
</protein>
<evidence type="ECO:0000256" key="5">
    <source>
        <dbReference type="ARBA" id="ARBA00023136"/>
    </source>
</evidence>
<name>A0A381RF65_9ZZZZ</name>
<accession>A0A381RF65</accession>
<evidence type="ECO:0000256" key="4">
    <source>
        <dbReference type="ARBA" id="ARBA00022989"/>
    </source>
</evidence>